<name>A0A1H6CRZ7_9GAMM</name>
<dbReference type="Gene3D" id="3.40.50.12500">
    <property type="match status" value="1"/>
</dbReference>
<dbReference type="EMBL" id="FNVQ01000004">
    <property type="protein sequence ID" value="SEG75792.1"/>
    <property type="molecule type" value="Genomic_DNA"/>
</dbReference>
<protein>
    <submittedName>
        <fullName evidence="1">Maleate isomerase</fullName>
    </submittedName>
</protein>
<dbReference type="AlphaFoldDB" id="A0A1H6CRZ7"/>
<reference evidence="1 2" key="1">
    <citation type="submission" date="2016-10" db="EMBL/GenBank/DDBJ databases">
        <authorList>
            <person name="de Groot N.N."/>
        </authorList>
    </citation>
    <scope>NUCLEOTIDE SEQUENCE [LARGE SCALE GENOMIC DNA]</scope>
    <source>
        <strain evidence="1 2">DSM 22012</strain>
    </source>
</reference>
<proteinExistence type="predicted"/>
<gene>
    <name evidence="1" type="ORF">SAMN05444390_10491</name>
</gene>
<keyword evidence="2" id="KW-1185">Reference proteome</keyword>
<evidence type="ECO:0000313" key="2">
    <source>
        <dbReference type="Proteomes" id="UP000236745"/>
    </source>
</evidence>
<dbReference type="PANTHER" id="PTHR40267">
    <property type="entry name" value="BLR3294 PROTEIN"/>
    <property type="match status" value="1"/>
</dbReference>
<keyword evidence="1" id="KW-0413">Isomerase</keyword>
<dbReference type="Proteomes" id="UP000236745">
    <property type="component" value="Unassembled WGS sequence"/>
</dbReference>
<organism evidence="1 2">
    <name type="scientific">Marinobacterium lutimaris</name>
    <dbReference type="NCBI Taxonomy" id="568106"/>
    <lineage>
        <taxon>Bacteria</taxon>
        <taxon>Pseudomonadati</taxon>
        <taxon>Pseudomonadota</taxon>
        <taxon>Gammaproteobacteria</taxon>
        <taxon>Oceanospirillales</taxon>
        <taxon>Oceanospirillaceae</taxon>
        <taxon>Marinobacterium</taxon>
    </lineage>
</organism>
<evidence type="ECO:0000313" key="1">
    <source>
        <dbReference type="EMBL" id="SEG75792.1"/>
    </source>
</evidence>
<dbReference type="GO" id="GO:0016853">
    <property type="term" value="F:isomerase activity"/>
    <property type="evidence" value="ECO:0007669"/>
    <property type="project" value="UniProtKB-KW"/>
</dbReference>
<dbReference type="PIRSF" id="PIRSF015736">
    <property type="entry name" value="MI"/>
    <property type="match status" value="1"/>
</dbReference>
<dbReference type="InterPro" id="IPR026286">
    <property type="entry name" value="MaiA/AMDase"/>
</dbReference>
<sequence>MISQLLEPSRPLDDIAPLGRIGLVALSTDFNSEQDLRRFYPEGVEVFTSRVANHNPMTLANLRAMAPGITGAAELILPGIKLDVMVYGCTAGTLAIGEDRIADLIRLARPGVPVTNPLLAGIKGCRALGASRISLLTPYTEDVNLELAQQFMARGFEVLSVAGLGFTDDRLVTGVSPLDIADAAVAACDPLADLLFISCTALRASLAIEAIETRLGKPVVSSNQAIAWHSLRLLGYNGRIEHFGQLFEQPCESVSASLAHLLNLPPDPGASPA</sequence>
<dbReference type="Pfam" id="PF17645">
    <property type="entry name" value="Amdase"/>
    <property type="match status" value="1"/>
</dbReference>
<dbReference type="InterPro" id="IPR053714">
    <property type="entry name" value="Iso_Racemase_Enz_sf"/>
</dbReference>
<dbReference type="PANTHER" id="PTHR40267:SF1">
    <property type="entry name" value="BLR3294 PROTEIN"/>
    <property type="match status" value="1"/>
</dbReference>
<accession>A0A1H6CRZ7</accession>
<dbReference type="OrthoDB" id="483160at2"/>
<dbReference type="RefSeq" id="WP_160115542.1">
    <property type="nucleotide sequence ID" value="NZ_FNVQ01000004.1"/>
</dbReference>